<feature type="domain" description="Transposase IS801/IS1294" evidence="1">
    <location>
        <begin position="142"/>
        <end position="311"/>
    </location>
</feature>
<dbReference type="OrthoDB" id="9791273at2"/>
<dbReference type="Proteomes" id="UP000184536">
    <property type="component" value="Unassembled WGS sequence"/>
</dbReference>
<dbReference type="GO" id="GO:0003677">
    <property type="term" value="F:DNA binding"/>
    <property type="evidence" value="ECO:0007669"/>
    <property type="project" value="InterPro"/>
</dbReference>
<dbReference type="GO" id="GO:0004803">
    <property type="term" value="F:transposase activity"/>
    <property type="evidence" value="ECO:0007669"/>
    <property type="project" value="InterPro"/>
</dbReference>
<dbReference type="InterPro" id="IPR007069">
    <property type="entry name" value="Transposase_32"/>
</dbReference>
<evidence type="ECO:0000259" key="2">
    <source>
        <dbReference type="Pfam" id="PF14319"/>
    </source>
</evidence>
<dbReference type="EMBL" id="FQZV01000112">
    <property type="protein sequence ID" value="SHK23721.1"/>
    <property type="molecule type" value="Genomic_DNA"/>
</dbReference>
<evidence type="ECO:0000259" key="1">
    <source>
        <dbReference type="Pfam" id="PF04986"/>
    </source>
</evidence>
<dbReference type="PANTHER" id="PTHR37023">
    <property type="entry name" value="TRANSPOSASE"/>
    <property type="match status" value="1"/>
</dbReference>
<accession>A0A1M6QTY9</accession>
<evidence type="ECO:0000313" key="3">
    <source>
        <dbReference type="EMBL" id="SHK23721.1"/>
    </source>
</evidence>
<reference evidence="4" key="1">
    <citation type="submission" date="2016-11" db="EMBL/GenBank/DDBJ databases">
        <authorList>
            <person name="Varghese N."/>
            <person name="Submissions S."/>
        </authorList>
    </citation>
    <scope>NUCLEOTIDE SEQUENCE [LARGE SCALE GENOMIC DNA]</scope>
    <source>
        <strain evidence="4">DSM 17957</strain>
    </source>
</reference>
<dbReference type="Pfam" id="PF14319">
    <property type="entry name" value="Zn_Tnp_IS91"/>
    <property type="match status" value="1"/>
</dbReference>
<gene>
    <name evidence="3" type="ORF">SAMN02745975_03919</name>
</gene>
<keyword evidence="4" id="KW-1185">Reference proteome</keyword>
<organism evidence="3 4">
    <name type="scientific">Geosporobacter subterraneus DSM 17957</name>
    <dbReference type="NCBI Taxonomy" id="1121919"/>
    <lineage>
        <taxon>Bacteria</taxon>
        <taxon>Bacillati</taxon>
        <taxon>Bacillota</taxon>
        <taxon>Clostridia</taxon>
        <taxon>Peptostreptococcales</taxon>
        <taxon>Thermotaleaceae</taxon>
        <taxon>Geosporobacter</taxon>
    </lineage>
</organism>
<dbReference type="InterPro" id="IPR026889">
    <property type="entry name" value="Zn_Tnp"/>
</dbReference>
<evidence type="ECO:0000313" key="4">
    <source>
        <dbReference type="Proteomes" id="UP000184536"/>
    </source>
</evidence>
<dbReference type="Pfam" id="PF04986">
    <property type="entry name" value="Y2_Tnp"/>
    <property type="match status" value="1"/>
</dbReference>
<protein>
    <submittedName>
        <fullName evidence="3">Transposase zinc-binding domain-containing protein</fullName>
    </submittedName>
</protein>
<dbReference type="PANTHER" id="PTHR37023:SF1">
    <property type="entry name" value="ISSOD25 TRANSPOSASE TNPA_ISSOD25"/>
    <property type="match status" value="1"/>
</dbReference>
<name>A0A1M6QTY9_9FIRM</name>
<proteinExistence type="predicted"/>
<feature type="domain" description="Transposase zinc-binding" evidence="2">
    <location>
        <begin position="9"/>
        <end position="100"/>
    </location>
</feature>
<dbReference type="STRING" id="1121919.SAMN02745975_03919"/>
<sequence>MGKGILRQIFIDHWDDFVKLYGHKIRKNVLSEVKKMMHCGSIANGYIEYKCPDCENSKKIGFRCRSRFCTSCGKVYVDNWVEDMTGRLINAKHRHMVFTIPEELRILFQQKRELLALLPKCAAQALKSWFKDLNKRENFTPGIVAVIHTFGRDLKWNPHVHMLVTEGAAGTKTSWKSMKYIPYNMLRKRWQKILLDEFESEIGKRRFKELKDSLYQKLKDGFYVYAKGEIKTAKGAAKYVGRYTGRPAIAESRIIKYDGKKVVFYYQSHEDGKRVEVELDVYEFIKRVIVHIPEKQFKMVRYYGIYSRNNRHKNKFIKLVDEKMIEQLRKLRKWKYRIMKSFGHDPLSCEKCNSKMELYDIYHKKYGSMLNRYEQKIRREIDKEVEKIKDMYNAVKWVSRDIIEPIFR</sequence>
<dbReference type="GO" id="GO:0006313">
    <property type="term" value="P:DNA transposition"/>
    <property type="evidence" value="ECO:0007669"/>
    <property type="project" value="InterPro"/>
</dbReference>
<dbReference type="AlphaFoldDB" id="A0A1M6QTY9"/>
<dbReference type="RefSeq" id="WP_110942838.1">
    <property type="nucleotide sequence ID" value="NZ_FQZV01000112.1"/>
</dbReference>